<proteinExistence type="predicted"/>
<name>A0A9W8TIF4_9PEZI</name>
<dbReference type="EMBL" id="JANPWZ010002695">
    <property type="protein sequence ID" value="KAJ3556769.1"/>
    <property type="molecule type" value="Genomic_DNA"/>
</dbReference>
<gene>
    <name evidence="2" type="ORF">NPX13_g10066</name>
</gene>
<evidence type="ECO:0000313" key="2">
    <source>
        <dbReference type="EMBL" id="KAJ3556769.1"/>
    </source>
</evidence>
<comment type="caution">
    <text evidence="2">The sequence shown here is derived from an EMBL/GenBank/DDBJ whole genome shotgun (WGS) entry which is preliminary data.</text>
</comment>
<feature type="region of interest" description="Disordered" evidence="1">
    <location>
        <begin position="28"/>
        <end position="50"/>
    </location>
</feature>
<organism evidence="2 3">
    <name type="scientific">Xylaria arbuscula</name>
    <dbReference type="NCBI Taxonomy" id="114810"/>
    <lineage>
        <taxon>Eukaryota</taxon>
        <taxon>Fungi</taxon>
        <taxon>Dikarya</taxon>
        <taxon>Ascomycota</taxon>
        <taxon>Pezizomycotina</taxon>
        <taxon>Sordariomycetes</taxon>
        <taxon>Xylariomycetidae</taxon>
        <taxon>Xylariales</taxon>
        <taxon>Xylariaceae</taxon>
        <taxon>Xylaria</taxon>
    </lineage>
</organism>
<keyword evidence="3" id="KW-1185">Reference proteome</keyword>
<sequence length="77" mass="8541">MGRGGGLRAQWDLEDTRHINFDGAGSLEKRARSTMEPEHKSTRFQESTDSAAAQAAEVAQTTGTYERRHSVWTALYG</sequence>
<reference evidence="2" key="1">
    <citation type="submission" date="2022-07" db="EMBL/GenBank/DDBJ databases">
        <title>Genome Sequence of Xylaria arbuscula.</title>
        <authorList>
            <person name="Buettner E."/>
        </authorList>
    </citation>
    <scope>NUCLEOTIDE SEQUENCE</scope>
    <source>
        <strain evidence="2">VT107</strain>
    </source>
</reference>
<evidence type="ECO:0000256" key="1">
    <source>
        <dbReference type="SAM" id="MobiDB-lite"/>
    </source>
</evidence>
<protein>
    <submittedName>
        <fullName evidence="2">Uncharacterized protein</fullName>
    </submittedName>
</protein>
<accession>A0A9W8TIF4</accession>
<dbReference type="Proteomes" id="UP001148614">
    <property type="component" value="Unassembled WGS sequence"/>
</dbReference>
<feature type="compositionally biased region" description="Basic and acidic residues" evidence="1">
    <location>
        <begin position="28"/>
        <end position="43"/>
    </location>
</feature>
<dbReference type="AlphaFoldDB" id="A0A9W8TIF4"/>
<evidence type="ECO:0000313" key="3">
    <source>
        <dbReference type="Proteomes" id="UP001148614"/>
    </source>
</evidence>